<protein>
    <submittedName>
        <fullName evidence="1">Uncharacterized protein</fullName>
    </submittedName>
</protein>
<dbReference type="EMBL" id="CACVKT020001930">
    <property type="protein sequence ID" value="CAC5373659.1"/>
    <property type="molecule type" value="Genomic_DNA"/>
</dbReference>
<name>A0A6J8ATM9_MYTCO</name>
<proteinExistence type="predicted"/>
<gene>
    <name evidence="1" type="ORF">MCOR_11341</name>
</gene>
<sequence length="153" mass="17762">MFSDNSSSQFASIRSSLSSIYRNYDFHLGVIKITEICIILSLICTTLVLTSSLYEIDEGFNKTGYIHLLDKLGFPWNDTHCIQSFELPDKELYVRMCRYQASVILDIIKFHIGQATSFGLYLNFNQWNYLERLQNAIDKSIDNALNVTLHKRY</sequence>
<evidence type="ECO:0000313" key="2">
    <source>
        <dbReference type="Proteomes" id="UP000507470"/>
    </source>
</evidence>
<organism evidence="1 2">
    <name type="scientific">Mytilus coruscus</name>
    <name type="common">Sea mussel</name>
    <dbReference type="NCBI Taxonomy" id="42192"/>
    <lineage>
        <taxon>Eukaryota</taxon>
        <taxon>Metazoa</taxon>
        <taxon>Spiralia</taxon>
        <taxon>Lophotrochozoa</taxon>
        <taxon>Mollusca</taxon>
        <taxon>Bivalvia</taxon>
        <taxon>Autobranchia</taxon>
        <taxon>Pteriomorphia</taxon>
        <taxon>Mytilida</taxon>
        <taxon>Mytiloidea</taxon>
        <taxon>Mytilidae</taxon>
        <taxon>Mytilinae</taxon>
        <taxon>Mytilus</taxon>
    </lineage>
</organism>
<accession>A0A6J8ATM9</accession>
<evidence type="ECO:0000313" key="1">
    <source>
        <dbReference type="EMBL" id="CAC5373659.1"/>
    </source>
</evidence>
<reference evidence="1 2" key="1">
    <citation type="submission" date="2020-06" db="EMBL/GenBank/DDBJ databases">
        <authorList>
            <person name="Li R."/>
            <person name="Bekaert M."/>
        </authorList>
    </citation>
    <scope>NUCLEOTIDE SEQUENCE [LARGE SCALE GENOMIC DNA]</scope>
    <source>
        <strain evidence="2">wild</strain>
    </source>
</reference>
<dbReference type="Proteomes" id="UP000507470">
    <property type="component" value="Unassembled WGS sequence"/>
</dbReference>
<dbReference type="AlphaFoldDB" id="A0A6J8ATM9"/>
<keyword evidence="2" id="KW-1185">Reference proteome</keyword>